<organism evidence="2 3">
    <name type="scientific">Dawidia soli</name>
    <dbReference type="NCBI Taxonomy" id="2782352"/>
    <lineage>
        <taxon>Bacteria</taxon>
        <taxon>Pseudomonadati</taxon>
        <taxon>Bacteroidota</taxon>
        <taxon>Cytophagia</taxon>
        <taxon>Cytophagales</taxon>
        <taxon>Chryseotaleaceae</taxon>
        <taxon>Dawidia</taxon>
    </lineage>
</organism>
<accession>A0AAP2DEU7</accession>
<comment type="caution">
    <text evidence="2">The sequence shown here is derived from an EMBL/GenBank/DDBJ whole genome shotgun (WGS) entry which is preliminary data.</text>
</comment>
<dbReference type="EMBL" id="JAHESC010000066">
    <property type="protein sequence ID" value="MBT1690429.1"/>
    <property type="molecule type" value="Genomic_DNA"/>
</dbReference>
<evidence type="ECO:0000313" key="3">
    <source>
        <dbReference type="Proteomes" id="UP001319180"/>
    </source>
</evidence>
<dbReference type="AlphaFoldDB" id="A0AAP2DEU7"/>
<gene>
    <name evidence="2" type="ORF">KK078_27940</name>
</gene>
<name>A0AAP2DEU7_9BACT</name>
<sequence length="120" mass="13721">MNALNLKEAQYSPKVILNKKDGIFEISGRSLPEDSDEFYAPVVAWFKEYFQAPNPTTVLSIQFQYFNSATAKIIYGLMHTLQSIPGASVEWCYHQDDEDILEAGQEFESELTVPFTFKEI</sequence>
<dbReference type="Pfam" id="PF09345">
    <property type="entry name" value="SiaC"/>
    <property type="match status" value="1"/>
</dbReference>
<proteinExistence type="predicted"/>
<dbReference type="RefSeq" id="WP_254093762.1">
    <property type="nucleotide sequence ID" value="NZ_JAHESC010000066.1"/>
</dbReference>
<reference evidence="2 3" key="1">
    <citation type="submission" date="2021-05" db="EMBL/GenBank/DDBJ databases">
        <title>A Polyphasic approach of four new species of the genus Ohtaekwangia: Ohtaekwangia histidinii sp. nov., Ohtaekwangia cretensis sp. nov., Ohtaekwangia indiensis sp. nov., Ohtaekwangia reichenbachii sp. nov. from diverse environment.</title>
        <authorList>
            <person name="Octaviana S."/>
        </authorList>
    </citation>
    <scope>NUCLEOTIDE SEQUENCE [LARGE SCALE GENOMIC DNA]</scope>
    <source>
        <strain evidence="2 3">PWU37</strain>
    </source>
</reference>
<feature type="domain" description="SiaC family regulatory phosphoprotein" evidence="1">
    <location>
        <begin position="7"/>
        <end position="119"/>
    </location>
</feature>
<protein>
    <submittedName>
        <fullName evidence="2">SiaC family regulatory phosphoprotein</fullName>
    </submittedName>
</protein>
<evidence type="ECO:0000259" key="1">
    <source>
        <dbReference type="Pfam" id="PF09345"/>
    </source>
</evidence>
<keyword evidence="3" id="KW-1185">Reference proteome</keyword>
<dbReference type="Proteomes" id="UP001319180">
    <property type="component" value="Unassembled WGS sequence"/>
</dbReference>
<dbReference type="InterPro" id="IPR018530">
    <property type="entry name" value="SiaC"/>
</dbReference>
<evidence type="ECO:0000313" key="2">
    <source>
        <dbReference type="EMBL" id="MBT1690429.1"/>
    </source>
</evidence>